<keyword evidence="1" id="KW-0812">Transmembrane</keyword>
<keyword evidence="3" id="KW-1185">Reference proteome</keyword>
<comment type="caution">
    <text evidence="2">The sequence shown here is derived from an EMBL/GenBank/DDBJ whole genome shotgun (WGS) entry which is preliminary data.</text>
</comment>
<sequence>MNGGASAVSGIGNGFAFMFVIFVLFSLLFFVLHIVSIVWAYRDAVRRGNEPIYALGVAALIFFFPIIGLIVYLLIRSNR</sequence>
<feature type="transmembrane region" description="Helical" evidence="1">
    <location>
        <begin position="15"/>
        <end position="40"/>
    </location>
</feature>
<keyword evidence="1" id="KW-1133">Transmembrane helix</keyword>
<evidence type="ECO:0000313" key="2">
    <source>
        <dbReference type="EMBL" id="PWW02460.1"/>
    </source>
</evidence>
<feature type="transmembrane region" description="Helical" evidence="1">
    <location>
        <begin position="52"/>
        <end position="75"/>
    </location>
</feature>
<accession>A0A2V2YVH0</accession>
<evidence type="ECO:0000256" key="1">
    <source>
        <dbReference type="SAM" id="Phobius"/>
    </source>
</evidence>
<dbReference type="AlphaFoldDB" id="A0A2V2YVH0"/>
<dbReference type="GO" id="GO:0005886">
    <property type="term" value="C:plasma membrane"/>
    <property type="evidence" value="ECO:0007669"/>
    <property type="project" value="UniProtKB-SubCell"/>
</dbReference>
<dbReference type="EMBL" id="QGTQ01000009">
    <property type="protein sequence ID" value="PWW02460.1"/>
    <property type="molecule type" value="Genomic_DNA"/>
</dbReference>
<reference evidence="2 3" key="1">
    <citation type="submission" date="2018-05" db="EMBL/GenBank/DDBJ databases">
        <title>Genomic Encyclopedia of Type Strains, Phase III (KMG-III): the genomes of soil and plant-associated and newly described type strains.</title>
        <authorList>
            <person name="Whitman W."/>
        </authorList>
    </citation>
    <scope>NUCLEOTIDE SEQUENCE [LARGE SCALE GENOMIC DNA]</scope>
    <source>
        <strain evidence="2 3">CECT 5696</strain>
    </source>
</reference>
<name>A0A2V2YVH0_9BACL</name>
<dbReference type="RefSeq" id="WP_245946676.1">
    <property type="nucleotide sequence ID" value="NZ_CP054613.1"/>
</dbReference>
<evidence type="ECO:0000313" key="3">
    <source>
        <dbReference type="Proteomes" id="UP000246635"/>
    </source>
</evidence>
<dbReference type="Proteomes" id="UP000246635">
    <property type="component" value="Unassembled WGS sequence"/>
</dbReference>
<protein>
    <submittedName>
        <fullName evidence="2">Phospholipase D-like protein</fullName>
    </submittedName>
</protein>
<proteinExistence type="predicted"/>
<keyword evidence="1" id="KW-0472">Membrane</keyword>
<organism evidence="2 3">
    <name type="scientific">Paenibacillus cellulosilyticus</name>
    <dbReference type="NCBI Taxonomy" id="375489"/>
    <lineage>
        <taxon>Bacteria</taxon>
        <taxon>Bacillati</taxon>
        <taxon>Bacillota</taxon>
        <taxon>Bacilli</taxon>
        <taxon>Bacillales</taxon>
        <taxon>Paenibacillaceae</taxon>
        <taxon>Paenibacillus</taxon>
    </lineage>
</organism>
<gene>
    <name evidence="2" type="ORF">DFQ01_10985</name>
</gene>